<name>A0ABY6BMC7_9GAMM</name>
<dbReference type="InterPro" id="IPR036779">
    <property type="entry name" value="LysM_dom_sf"/>
</dbReference>
<dbReference type="CDD" id="cd00118">
    <property type="entry name" value="LysM"/>
    <property type="match status" value="1"/>
</dbReference>
<dbReference type="InterPro" id="IPR050570">
    <property type="entry name" value="Cell_wall_metabolism_enzyme"/>
</dbReference>
<sequence length="391" mass="40026">MKRKLHHSMRELYRCGRALPLALLLAACASTPPAPVDDIAVNSHERDRELPAEPVRAPRPAAPATHRVAAGDTLYSIAFKNRMDYRDLARLNRIEAPFRIYVGQEIRLGQEPTEATGAATFAAESAPRSTASTPRPASPTPFEPVESAPARPATSPPVTTASASASTLPPGTTTTSISTITPLSSSPPPRPVTSGAASAAAGATASTASATAAKPVADPRSGATTGAAVPSAPAVTSLTPTPSGATAAASTPPVPPSTAPPATVASNGGIKWRWPAAGKVIASYVGGDQTRQGVDIAGSAGAPVYAAADGSVVYSGNGLLGYGELVIVKHSASFLSAYGHNRKRLVKEGDTVKAGQAIAEMGSMGSSREMLHFEIRRNGKPVNPLEYLPPR</sequence>
<dbReference type="PANTHER" id="PTHR21666:SF263">
    <property type="entry name" value="MUREIN HYDROLASE ACTIVATOR NLPD"/>
    <property type="match status" value="1"/>
</dbReference>
<dbReference type="InterPro" id="IPR011055">
    <property type="entry name" value="Dup_hybrid_motif"/>
</dbReference>
<dbReference type="InterPro" id="IPR018392">
    <property type="entry name" value="LysM"/>
</dbReference>
<organism evidence="4 5">
    <name type="scientific">Tahibacter amnicola</name>
    <dbReference type="NCBI Taxonomy" id="2976241"/>
    <lineage>
        <taxon>Bacteria</taxon>
        <taxon>Pseudomonadati</taxon>
        <taxon>Pseudomonadota</taxon>
        <taxon>Gammaproteobacteria</taxon>
        <taxon>Lysobacterales</taxon>
        <taxon>Rhodanobacteraceae</taxon>
        <taxon>Tahibacter</taxon>
    </lineage>
</organism>
<dbReference type="SUPFAM" id="SSF54106">
    <property type="entry name" value="LysM domain"/>
    <property type="match status" value="1"/>
</dbReference>
<dbReference type="Pfam" id="PF01476">
    <property type="entry name" value="LysM"/>
    <property type="match status" value="1"/>
</dbReference>
<evidence type="ECO:0000256" key="1">
    <source>
        <dbReference type="ARBA" id="ARBA00038420"/>
    </source>
</evidence>
<dbReference type="EMBL" id="CP104694">
    <property type="protein sequence ID" value="UXI69716.1"/>
    <property type="molecule type" value="Genomic_DNA"/>
</dbReference>
<keyword evidence="5" id="KW-1185">Reference proteome</keyword>
<dbReference type="SMART" id="SM00257">
    <property type="entry name" value="LysM"/>
    <property type="match status" value="1"/>
</dbReference>
<feature type="region of interest" description="Disordered" evidence="2">
    <location>
        <begin position="121"/>
        <end position="268"/>
    </location>
</feature>
<feature type="compositionally biased region" description="Low complexity" evidence="2">
    <location>
        <begin position="147"/>
        <end position="184"/>
    </location>
</feature>
<dbReference type="PROSITE" id="PS51257">
    <property type="entry name" value="PROKAR_LIPOPROTEIN"/>
    <property type="match status" value="1"/>
</dbReference>
<evidence type="ECO:0000256" key="2">
    <source>
        <dbReference type="SAM" id="MobiDB-lite"/>
    </source>
</evidence>
<feature type="domain" description="LysM" evidence="3">
    <location>
        <begin position="64"/>
        <end position="108"/>
    </location>
</feature>
<dbReference type="InterPro" id="IPR016047">
    <property type="entry name" value="M23ase_b-sheet_dom"/>
</dbReference>
<evidence type="ECO:0000259" key="3">
    <source>
        <dbReference type="PROSITE" id="PS51782"/>
    </source>
</evidence>
<feature type="compositionally biased region" description="Low complexity" evidence="2">
    <location>
        <begin position="236"/>
        <end position="251"/>
    </location>
</feature>
<gene>
    <name evidence="4" type="ORF">N4264_08810</name>
</gene>
<dbReference type="PANTHER" id="PTHR21666">
    <property type="entry name" value="PEPTIDASE-RELATED"/>
    <property type="match status" value="1"/>
</dbReference>
<accession>A0ABY6BMC7</accession>
<dbReference type="SUPFAM" id="SSF51261">
    <property type="entry name" value="Duplicated hybrid motif"/>
    <property type="match status" value="1"/>
</dbReference>
<dbReference type="RefSeq" id="WP_261696669.1">
    <property type="nucleotide sequence ID" value="NZ_CP104694.1"/>
</dbReference>
<protein>
    <submittedName>
        <fullName evidence="4">Peptidoglycan DD-metalloendopeptidase family protein</fullName>
    </submittedName>
</protein>
<dbReference type="PROSITE" id="PS51782">
    <property type="entry name" value="LYSM"/>
    <property type="match status" value="1"/>
</dbReference>
<reference evidence="4" key="1">
    <citation type="submission" date="2022-09" db="EMBL/GenBank/DDBJ databases">
        <title>Tahibacter sp. nov., isolated from a fresh water.</title>
        <authorList>
            <person name="Baek J.H."/>
            <person name="Lee J.K."/>
            <person name="Kim J.M."/>
            <person name="Jeon C.O."/>
        </authorList>
    </citation>
    <scope>NUCLEOTIDE SEQUENCE</scope>
    <source>
        <strain evidence="4">W38</strain>
    </source>
</reference>
<dbReference type="CDD" id="cd12797">
    <property type="entry name" value="M23_peptidase"/>
    <property type="match status" value="1"/>
</dbReference>
<feature type="compositionally biased region" description="Low complexity" evidence="2">
    <location>
        <begin position="121"/>
        <end position="135"/>
    </location>
</feature>
<evidence type="ECO:0000313" key="4">
    <source>
        <dbReference type="EMBL" id="UXI69716.1"/>
    </source>
</evidence>
<comment type="similarity">
    <text evidence="1">Belongs to the E.coli NlpD/Haemophilus LppB family.</text>
</comment>
<proteinExistence type="inferred from homology"/>
<dbReference type="Gene3D" id="3.10.350.10">
    <property type="entry name" value="LysM domain"/>
    <property type="match status" value="1"/>
</dbReference>
<feature type="compositionally biased region" description="Low complexity" evidence="2">
    <location>
        <begin position="192"/>
        <end position="213"/>
    </location>
</feature>
<dbReference type="Proteomes" id="UP001064632">
    <property type="component" value="Chromosome"/>
</dbReference>
<dbReference type="Gene3D" id="2.70.70.10">
    <property type="entry name" value="Glucose Permease (Domain IIA)"/>
    <property type="match status" value="1"/>
</dbReference>
<evidence type="ECO:0000313" key="5">
    <source>
        <dbReference type="Proteomes" id="UP001064632"/>
    </source>
</evidence>
<dbReference type="Pfam" id="PF01551">
    <property type="entry name" value="Peptidase_M23"/>
    <property type="match status" value="1"/>
</dbReference>